<sequence>MNRFVIASIAFLSLIPLASAETMRQQYPVQDQVMVNLTTEGWVKTDTARVSVYVDLVQQEETADALKTKINASLEALAKGVDWRITSSSQRLDQTGLNRWYVTAEARIQEKNIAGLQDRAKEASNPGYKVGISNVDFTPSLAEFETLRSQLRAEVYALAVAEAARLNTAMPGQDYHVRTVDFVQQRPVMHMENARAQTMMVKSAADGGGAGASAQLLVSVKQTVSAHVVLGRTEQALQK</sequence>
<gene>
    <name evidence="2" type="ORF">NBZ79_18400</name>
</gene>
<dbReference type="Pfam" id="PF04402">
    <property type="entry name" value="SIMPL"/>
    <property type="match status" value="1"/>
</dbReference>
<keyword evidence="1" id="KW-0732">Signal</keyword>
<dbReference type="EMBL" id="CP098747">
    <property type="protein sequence ID" value="USG61131.1"/>
    <property type="molecule type" value="Genomic_DNA"/>
</dbReference>
<feature type="chain" id="PRO_5045306793" description="SIMPL domain-containing protein" evidence="1">
    <location>
        <begin position="21"/>
        <end position="239"/>
    </location>
</feature>
<protein>
    <recommendedName>
        <fullName evidence="4">SIMPL domain-containing protein</fullName>
    </recommendedName>
</protein>
<evidence type="ECO:0000313" key="2">
    <source>
        <dbReference type="EMBL" id="USG61131.1"/>
    </source>
</evidence>
<name>A0ABY4W1U4_9PROT</name>
<dbReference type="RefSeq" id="WP_251934118.1">
    <property type="nucleotide sequence ID" value="NZ_CP098747.1"/>
</dbReference>
<evidence type="ECO:0000256" key="1">
    <source>
        <dbReference type="SAM" id="SignalP"/>
    </source>
</evidence>
<organism evidence="2 3">
    <name type="scientific">Sneathiella marina</name>
    <dbReference type="NCBI Taxonomy" id="2950108"/>
    <lineage>
        <taxon>Bacteria</taxon>
        <taxon>Pseudomonadati</taxon>
        <taxon>Pseudomonadota</taxon>
        <taxon>Alphaproteobacteria</taxon>
        <taxon>Sneathiellales</taxon>
        <taxon>Sneathiellaceae</taxon>
        <taxon>Sneathiella</taxon>
    </lineage>
</organism>
<dbReference type="Proteomes" id="UP001056291">
    <property type="component" value="Chromosome"/>
</dbReference>
<proteinExistence type="predicted"/>
<evidence type="ECO:0000313" key="3">
    <source>
        <dbReference type="Proteomes" id="UP001056291"/>
    </source>
</evidence>
<evidence type="ECO:0008006" key="4">
    <source>
        <dbReference type="Google" id="ProtNLM"/>
    </source>
</evidence>
<keyword evidence="3" id="KW-1185">Reference proteome</keyword>
<feature type="signal peptide" evidence="1">
    <location>
        <begin position="1"/>
        <end position="20"/>
    </location>
</feature>
<reference evidence="2" key="1">
    <citation type="submission" date="2022-06" db="EMBL/GenBank/DDBJ databases">
        <title>Sneathiella actinostolidae sp. nov., isolated from a sea anemonein the Western Pacific Ocean.</title>
        <authorList>
            <person name="Wei M.J."/>
        </authorList>
    </citation>
    <scope>NUCLEOTIDE SEQUENCE</scope>
    <source>
        <strain evidence="2">PHK-P5</strain>
    </source>
</reference>
<dbReference type="InterPro" id="IPR007497">
    <property type="entry name" value="SIMPL/DUF541"/>
</dbReference>
<accession>A0ABY4W1U4</accession>